<dbReference type="Proteomes" id="UP000310314">
    <property type="component" value="Unassembled WGS sequence"/>
</dbReference>
<evidence type="ECO:0000256" key="4">
    <source>
        <dbReference type="ARBA" id="ARBA00023136"/>
    </source>
</evidence>
<comment type="caution">
    <text evidence="8">The sequence shown here is derived from an EMBL/GenBank/DDBJ whole genome shotgun (WGS) entry which is preliminary data.</text>
</comment>
<dbReference type="GO" id="GO:0009279">
    <property type="term" value="C:cell outer membrane"/>
    <property type="evidence" value="ECO:0007669"/>
    <property type="project" value="UniProtKB-SubCell"/>
</dbReference>
<keyword evidence="3" id="KW-0732">Signal</keyword>
<keyword evidence="5" id="KW-0998">Cell outer membrane</keyword>
<keyword evidence="4" id="KW-0472">Membrane</keyword>
<name>A0A5S3PMX4_9FLAO</name>
<dbReference type="SUPFAM" id="SSF48452">
    <property type="entry name" value="TPR-like"/>
    <property type="match status" value="1"/>
</dbReference>
<evidence type="ECO:0000313" key="9">
    <source>
        <dbReference type="Proteomes" id="UP000310314"/>
    </source>
</evidence>
<comment type="similarity">
    <text evidence="2">Belongs to the SusD family.</text>
</comment>
<sequence>MRNLKYLSIFLALIAIVACSDLEEVPVGRLSPDGLVQSPADVQTLINGAIGNMATERYWGRKLSLPIMLRSDMVSIGDLGTPGRRQEVNNFSMGADNGMVTALWPKAYEVIAGTNEAIASAATLDADPAQLDPVTAQAHFFRAYTYYHLVRLFGDIPYLDAPVLDVDAALTISKTSAAEVYSNIIADLEEAKLNLPATQPSRALPSKGTAAAYLASVYLTLGDYQKAYDEAKYVIDNEGEFGLVLEADYQDLFNSGVKSNEPLLTLDFNGFSDGDTGRDYAPALTGIRANERGNIGGGWSVAVPTINVYNAWDGRDYRKAVSLDTTGIFNGVEEPFTKFPDFDSRNIQSAYIAKYTRFVGATGTGNGRASSLDYNLMRYAEVLLIAAEALNEINPGTIEAEGYVNRVRERARNGNGSDFPANVTSGMSQADFRDMVLEERRWELAFEFKRWYDIKRRQLGMEAFGLGGLEPQPSFDPARDYLFPLPFDELDRNPNLAPNNPGY</sequence>
<evidence type="ECO:0000313" key="8">
    <source>
        <dbReference type="EMBL" id="TMM55776.1"/>
    </source>
</evidence>
<dbReference type="InterPro" id="IPR011990">
    <property type="entry name" value="TPR-like_helical_dom_sf"/>
</dbReference>
<reference evidence="8 9" key="1">
    <citation type="submission" date="2019-05" db="EMBL/GenBank/DDBJ databases">
        <authorList>
            <person name="Zhang J.-Y."/>
            <person name="Feg X."/>
            <person name="Du Z.-J."/>
        </authorList>
    </citation>
    <scope>NUCLEOTIDE SEQUENCE [LARGE SCALE GENOMIC DNA]</scope>
    <source>
        <strain evidence="8 9">RZ26</strain>
    </source>
</reference>
<evidence type="ECO:0000259" key="7">
    <source>
        <dbReference type="Pfam" id="PF14322"/>
    </source>
</evidence>
<dbReference type="AlphaFoldDB" id="A0A5S3PMX4"/>
<feature type="domain" description="RagB/SusD" evidence="6">
    <location>
        <begin position="348"/>
        <end position="503"/>
    </location>
</feature>
<evidence type="ECO:0000256" key="5">
    <source>
        <dbReference type="ARBA" id="ARBA00023237"/>
    </source>
</evidence>
<keyword evidence="9" id="KW-1185">Reference proteome</keyword>
<dbReference type="InterPro" id="IPR033985">
    <property type="entry name" value="SusD-like_N"/>
</dbReference>
<dbReference type="PROSITE" id="PS51257">
    <property type="entry name" value="PROKAR_LIPOPROTEIN"/>
    <property type="match status" value="1"/>
</dbReference>
<gene>
    <name evidence="8" type="ORF">FEE95_14045</name>
</gene>
<dbReference type="OrthoDB" id="5694214at2"/>
<feature type="domain" description="SusD-like N-terminal" evidence="7">
    <location>
        <begin position="37"/>
        <end position="219"/>
    </location>
</feature>
<evidence type="ECO:0000259" key="6">
    <source>
        <dbReference type="Pfam" id="PF07980"/>
    </source>
</evidence>
<proteinExistence type="inferred from homology"/>
<evidence type="ECO:0000256" key="2">
    <source>
        <dbReference type="ARBA" id="ARBA00006275"/>
    </source>
</evidence>
<evidence type="ECO:0000256" key="1">
    <source>
        <dbReference type="ARBA" id="ARBA00004442"/>
    </source>
</evidence>
<accession>A0A5S3PMX4</accession>
<organism evidence="8 9">
    <name type="scientific">Maribacter algarum</name>
    <name type="common">ex Zhang et al. 2020</name>
    <dbReference type="NCBI Taxonomy" id="2578118"/>
    <lineage>
        <taxon>Bacteria</taxon>
        <taxon>Pseudomonadati</taxon>
        <taxon>Bacteroidota</taxon>
        <taxon>Flavobacteriia</taxon>
        <taxon>Flavobacteriales</taxon>
        <taxon>Flavobacteriaceae</taxon>
        <taxon>Maribacter</taxon>
    </lineage>
</organism>
<dbReference type="Pfam" id="PF07980">
    <property type="entry name" value="SusD_RagB"/>
    <property type="match status" value="1"/>
</dbReference>
<evidence type="ECO:0000256" key="3">
    <source>
        <dbReference type="ARBA" id="ARBA00022729"/>
    </source>
</evidence>
<dbReference type="Pfam" id="PF14322">
    <property type="entry name" value="SusD-like_3"/>
    <property type="match status" value="1"/>
</dbReference>
<protein>
    <submittedName>
        <fullName evidence="8">RagB/SusD family nutrient uptake outer membrane protein</fullName>
    </submittedName>
</protein>
<dbReference type="EMBL" id="VATY01000003">
    <property type="protein sequence ID" value="TMM55776.1"/>
    <property type="molecule type" value="Genomic_DNA"/>
</dbReference>
<dbReference type="RefSeq" id="WP_138658645.1">
    <property type="nucleotide sequence ID" value="NZ_VATY01000003.1"/>
</dbReference>
<comment type="subcellular location">
    <subcellularLocation>
        <location evidence="1">Cell outer membrane</location>
    </subcellularLocation>
</comment>
<dbReference type="Gene3D" id="1.25.40.390">
    <property type="match status" value="1"/>
</dbReference>
<dbReference type="InterPro" id="IPR012944">
    <property type="entry name" value="SusD_RagB_dom"/>
</dbReference>